<dbReference type="Gene3D" id="2.60.270.60">
    <property type="match status" value="1"/>
</dbReference>
<dbReference type="EMBL" id="JAAQHG020000029">
    <property type="protein sequence ID" value="KAL1584042.1"/>
    <property type="molecule type" value="Genomic_DNA"/>
</dbReference>
<gene>
    <name evidence="2" type="ORF">WHR41_08172</name>
</gene>
<feature type="compositionally biased region" description="Basic and acidic residues" evidence="1">
    <location>
        <begin position="192"/>
        <end position="218"/>
    </location>
</feature>
<proteinExistence type="predicted"/>
<feature type="compositionally biased region" description="Polar residues" evidence="1">
    <location>
        <begin position="242"/>
        <end position="253"/>
    </location>
</feature>
<evidence type="ECO:0000256" key="1">
    <source>
        <dbReference type="SAM" id="MobiDB-lite"/>
    </source>
</evidence>
<feature type="region of interest" description="Disordered" evidence="1">
    <location>
        <begin position="175"/>
        <end position="253"/>
    </location>
</feature>
<keyword evidence="3" id="KW-1185">Reference proteome</keyword>
<name>A0AB34KJ11_9PEZI</name>
<organism evidence="2 3">
    <name type="scientific">Cladosporium halotolerans</name>
    <dbReference type="NCBI Taxonomy" id="1052096"/>
    <lineage>
        <taxon>Eukaryota</taxon>
        <taxon>Fungi</taxon>
        <taxon>Dikarya</taxon>
        <taxon>Ascomycota</taxon>
        <taxon>Pezizomycotina</taxon>
        <taxon>Dothideomycetes</taxon>
        <taxon>Dothideomycetidae</taxon>
        <taxon>Cladosporiales</taxon>
        <taxon>Cladosporiaceae</taxon>
        <taxon>Cladosporium</taxon>
    </lineage>
</organism>
<dbReference type="AlphaFoldDB" id="A0AB34KJ11"/>
<feature type="compositionally biased region" description="Polar residues" evidence="1">
    <location>
        <begin position="42"/>
        <end position="52"/>
    </location>
</feature>
<sequence>MSYTPRDPPRGDARQSASIVVPVEQRSQVHPAPEDTIELSGGASSQRTTRQSDLAPGLAAWDTRTHEPAAANESPPSAPPDFKPFFALVEDPVTGEYHHPEVHYVFSDDEDQGVLTHAALAAIDKDENTLQQSAGPEERVAVIDLDYDGRTVVGISSLSPEWQALRTEVWQAPGKADSRHGATDRGLMLRVSGKEAGDSAKAGKKESGDMDSLVERFSRGLGSLDEVLGEEGDKEQEEAVRQSRSQRPGSAVA</sequence>
<reference evidence="2 3" key="1">
    <citation type="journal article" date="2020" name="Microbiol. Resour. Announc.">
        <title>Draft Genome Sequence of a Cladosporium Species Isolated from the Mesophotic Ascidian Didemnum maculosum.</title>
        <authorList>
            <person name="Gioti A."/>
            <person name="Siaperas R."/>
            <person name="Nikolaivits E."/>
            <person name="Le Goff G."/>
            <person name="Ouazzani J."/>
            <person name="Kotoulas G."/>
            <person name="Topakas E."/>
        </authorList>
    </citation>
    <scope>NUCLEOTIDE SEQUENCE [LARGE SCALE GENOMIC DNA]</scope>
    <source>
        <strain evidence="2 3">TM138-S3</strain>
    </source>
</reference>
<dbReference type="GeneID" id="96009614"/>
<dbReference type="RefSeq" id="XP_069227148.1">
    <property type="nucleotide sequence ID" value="XM_069376776.1"/>
</dbReference>
<protein>
    <submittedName>
        <fullName evidence="2">Uncharacterized protein</fullName>
    </submittedName>
</protein>
<feature type="region of interest" description="Disordered" evidence="1">
    <location>
        <begin position="1"/>
        <end position="81"/>
    </location>
</feature>
<evidence type="ECO:0000313" key="3">
    <source>
        <dbReference type="Proteomes" id="UP000803884"/>
    </source>
</evidence>
<comment type="caution">
    <text evidence="2">The sequence shown here is derived from an EMBL/GenBank/DDBJ whole genome shotgun (WGS) entry which is preliminary data.</text>
</comment>
<evidence type="ECO:0000313" key="2">
    <source>
        <dbReference type="EMBL" id="KAL1584042.1"/>
    </source>
</evidence>
<dbReference type="Proteomes" id="UP000803884">
    <property type="component" value="Unassembled WGS sequence"/>
</dbReference>
<accession>A0AB34KJ11</accession>
<feature type="compositionally biased region" description="Acidic residues" evidence="1">
    <location>
        <begin position="227"/>
        <end position="236"/>
    </location>
</feature>